<keyword evidence="3" id="KW-1185">Reference proteome</keyword>
<feature type="signal peptide" evidence="1">
    <location>
        <begin position="1"/>
        <end position="27"/>
    </location>
</feature>
<evidence type="ECO:0000256" key="1">
    <source>
        <dbReference type="SAM" id="SignalP"/>
    </source>
</evidence>
<evidence type="ECO:0000313" key="3">
    <source>
        <dbReference type="Proteomes" id="UP001168552"/>
    </source>
</evidence>
<evidence type="ECO:0008006" key="4">
    <source>
        <dbReference type="Google" id="ProtNLM"/>
    </source>
</evidence>
<evidence type="ECO:0000313" key="2">
    <source>
        <dbReference type="EMBL" id="MDN4167035.1"/>
    </source>
</evidence>
<dbReference type="EMBL" id="JAUHJS010000010">
    <property type="protein sequence ID" value="MDN4167035.1"/>
    <property type="molecule type" value="Genomic_DNA"/>
</dbReference>
<dbReference type="RefSeq" id="WP_320005572.1">
    <property type="nucleotide sequence ID" value="NZ_JAUHJS010000010.1"/>
</dbReference>
<name>A0ABT8F976_9BACT</name>
<comment type="caution">
    <text evidence="2">The sequence shown here is derived from an EMBL/GenBank/DDBJ whole genome shotgun (WGS) entry which is preliminary data.</text>
</comment>
<reference evidence="2" key="1">
    <citation type="submission" date="2023-06" db="EMBL/GenBank/DDBJ databases">
        <title>Cytophagales bacterium Strain LB-30, isolated from soil.</title>
        <authorList>
            <person name="Liu B."/>
        </authorList>
    </citation>
    <scope>NUCLEOTIDE SEQUENCE</scope>
    <source>
        <strain evidence="2">LB-30</strain>
    </source>
</reference>
<gene>
    <name evidence="2" type="ORF">QWY31_16105</name>
</gene>
<feature type="chain" id="PRO_5046665896" description="Ig-like domain-containing protein" evidence="1">
    <location>
        <begin position="28"/>
        <end position="893"/>
    </location>
</feature>
<dbReference type="Proteomes" id="UP001168552">
    <property type="component" value="Unassembled WGS sequence"/>
</dbReference>
<feature type="non-terminal residue" evidence="2">
    <location>
        <position position="893"/>
    </location>
</feature>
<accession>A0ABT8F976</accession>
<sequence>MNHYNKAIFSLLSVCILLLAGSSMALAQVTVTSGTVSNLCVGGDYLPLSDIVIDENGNGDFSVQAGTTIIYTLPAGYRFLPGVGSVSFTNGQNISAASIAVTSTTATITITVDQTNKGDVLTISGLVVRALPTAAVETVNLSRTGGTATITGNDAGGPTNISIATAKTDPPVVSFTNATCVGDAFGAISVTSGSNIRWYSDASLTNELTVADGLNPTALELGFDNSAASSKTVYATATDGVTTCESLPTAVSIQVYSNPTITPIADVLYCPGDLVNIDISSSSGSSFSWTRDNLTNNSFAASGAGDIVFIAPANTSGTDEVFTIDITAELDAFNTCTANTSFQLTLASAPVAPTLGVYSPAICVGDAFPAVNVTSGANLKWYSDALLTNLLLVSDGANPDLSGELSFNNASAGTYKAYVTQTNVNGCESAAAELSIAVVNNPTFPTISNITVCPGEAILVDFTPQSGSLLSWTNDNTNTGIAATGMTDISVTASENTTGGSYVSNISAIAELNGCNTEINFTVTVLNRENAPTITPYTNAICEGGSFDAISVSGSALQWYSDSDLLTPVVTSDASNPDLLGELGFDNNTPGIYKAYVTGTINGCESEARELSITVNANPVFPAPSDEAFCPGDLIYIDFTPESGASVTWTNSLTSTGITASGSGDIIAVAASNTSGSDRVSTITAIASKNGCQTVHVFTITVHSTPSIEPWLTPVDVCSNETAFDLSSIALIGNPLGGSFSFSGTGVLGDNMTLDATVFVTSGIKSITVEYTDPINNCVVSQPMNLVNIVTSAGIDIGSDFTICSSDTPNLSATLSGSASTITWSTSGDGSFSNTGIVNPVYTPGATDKSLGTVDITATTNDPDGAGPCTSASQTITITINEAATVEAGTAQT</sequence>
<keyword evidence="1" id="KW-0732">Signal</keyword>
<proteinExistence type="predicted"/>
<protein>
    <recommendedName>
        <fullName evidence="4">Ig-like domain-containing protein</fullName>
    </recommendedName>
</protein>
<organism evidence="2 3">
    <name type="scientific">Shiella aurantiaca</name>
    <dbReference type="NCBI Taxonomy" id="3058365"/>
    <lineage>
        <taxon>Bacteria</taxon>
        <taxon>Pseudomonadati</taxon>
        <taxon>Bacteroidota</taxon>
        <taxon>Cytophagia</taxon>
        <taxon>Cytophagales</taxon>
        <taxon>Shiellaceae</taxon>
        <taxon>Shiella</taxon>
    </lineage>
</organism>